<keyword evidence="2" id="KW-1185">Reference proteome</keyword>
<dbReference type="PANTHER" id="PTHR43857">
    <property type="entry name" value="BLR7761 PROTEIN"/>
    <property type="match status" value="1"/>
</dbReference>
<sequence length="135" mass="15173">MSSLQYFDYEGFGERSKQNLNYSQAVRLPNTIHISGQGGWDRLTDAFPTSLDAEIDQAFANVEHALQQAGGTGLQQVYKLQIYITGDMNAYFEGLTRHLKGKGFEFHGPLLTVVQVKGLFRDMRIEIEAEAWVGL</sequence>
<dbReference type="AlphaFoldDB" id="A0A7U2FIB6"/>
<dbReference type="SUPFAM" id="SSF55298">
    <property type="entry name" value="YjgF-like"/>
    <property type="match status" value="1"/>
</dbReference>
<dbReference type="EMBL" id="CP069039">
    <property type="protein sequence ID" value="QRD04884.1"/>
    <property type="molecule type" value="Genomic_DNA"/>
</dbReference>
<dbReference type="Proteomes" id="UP000663193">
    <property type="component" value="Chromosome 17"/>
</dbReference>
<reference evidence="2" key="1">
    <citation type="journal article" date="2021" name="BMC Genomics">
        <title>Chromosome-level genome assembly and manually-curated proteome of model necrotroph Parastagonospora nodorum Sn15 reveals a genome-wide trove of candidate effector homologs, and redundancy of virulence-related functions within an accessory chromosome.</title>
        <authorList>
            <person name="Bertazzoni S."/>
            <person name="Jones D.A.B."/>
            <person name="Phan H.T."/>
            <person name="Tan K.-C."/>
            <person name="Hane J.K."/>
        </authorList>
    </citation>
    <scope>NUCLEOTIDE SEQUENCE [LARGE SCALE GENOMIC DNA]</scope>
    <source>
        <strain evidence="2">SN15 / ATCC MYA-4574 / FGSC 10173)</strain>
    </source>
</reference>
<organism evidence="1 2">
    <name type="scientific">Phaeosphaeria nodorum (strain SN15 / ATCC MYA-4574 / FGSC 10173)</name>
    <name type="common">Glume blotch fungus</name>
    <name type="synonym">Parastagonospora nodorum</name>
    <dbReference type="NCBI Taxonomy" id="321614"/>
    <lineage>
        <taxon>Eukaryota</taxon>
        <taxon>Fungi</taxon>
        <taxon>Dikarya</taxon>
        <taxon>Ascomycota</taxon>
        <taxon>Pezizomycotina</taxon>
        <taxon>Dothideomycetes</taxon>
        <taxon>Pleosporomycetidae</taxon>
        <taxon>Pleosporales</taxon>
        <taxon>Pleosporineae</taxon>
        <taxon>Phaeosphaeriaceae</taxon>
        <taxon>Parastagonospora</taxon>
    </lineage>
</organism>
<proteinExistence type="predicted"/>
<dbReference type="VEuPathDB" id="FungiDB:JI435_107970"/>
<protein>
    <submittedName>
        <fullName evidence="1">Uncharacterized protein</fullName>
    </submittedName>
</protein>
<gene>
    <name evidence="1" type="ORF">JI435_107970</name>
</gene>
<accession>A0A7U2FIB6</accession>
<dbReference type="OrthoDB" id="309640at2759"/>
<name>A0A7U2FIB6_PHANO</name>
<dbReference type="Gene3D" id="3.30.1330.40">
    <property type="entry name" value="RutC-like"/>
    <property type="match status" value="1"/>
</dbReference>
<evidence type="ECO:0000313" key="1">
    <source>
        <dbReference type="EMBL" id="QRD04884.1"/>
    </source>
</evidence>
<evidence type="ECO:0000313" key="2">
    <source>
        <dbReference type="Proteomes" id="UP000663193"/>
    </source>
</evidence>
<dbReference type="Pfam" id="PF01042">
    <property type="entry name" value="Ribonuc_L-PSP"/>
    <property type="match status" value="1"/>
</dbReference>
<dbReference type="InterPro" id="IPR006175">
    <property type="entry name" value="YjgF/YER057c/UK114"/>
</dbReference>
<dbReference type="PANTHER" id="PTHR43857:SF1">
    <property type="entry name" value="YJGH FAMILY PROTEIN"/>
    <property type="match status" value="1"/>
</dbReference>
<dbReference type="InterPro" id="IPR035959">
    <property type="entry name" value="RutC-like_sf"/>
</dbReference>